<feature type="region of interest" description="Disordered" evidence="1">
    <location>
        <begin position="73"/>
        <end position="93"/>
    </location>
</feature>
<feature type="region of interest" description="Disordered" evidence="1">
    <location>
        <begin position="13"/>
        <end position="48"/>
    </location>
</feature>
<feature type="compositionally biased region" description="Basic and acidic residues" evidence="1">
    <location>
        <begin position="13"/>
        <end position="44"/>
    </location>
</feature>
<proteinExistence type="predicted"/>
<dbReference type="InParanoid" id="A0A409Y1M5"/>
<sequence length="260" mass="29326">MLNLDVYVPEVGSSKEHWEPQRRYHEQRPPRWHEDDRPERDERRGRRGRGLEWSGMTWHRDQRKMTLGTPMMGKRTITRMGPGPRCGHGVARNGVERDVGNKTTRKLEVGQLKSKTRQCIGAWDPAAKQANEVSRFPNGFAKETADQCLQYGKSCLPSYISGSVPCCSGLTCVPLIIGHALDVTLKPGLDKSLMSTTRRWSKVWLDDWGEAEDRVDLKLMFICPLKMTTKAAASGLHSTRTEMALSTGTDASKGHQRLCH</sequence>
<evidence type="ECO:0000313" key="2">
    <source>
        <dbReference type="EMBL" id="PPQ96926.1"/>
    </source>
</evidence>
<dbReference type="AlphaFoldDB" id="A0A409Y1M5"/>
<dbReference type="Proteomes" id="UP000284706">
    <property type="component" value="Unassembled WGS sequence"/>
</dbReference>
<comment type="caution">
    <text evidence="2">The sequence shown here is derived from an EMBL/GenBank/DDBJ whole genome shotgun (WGS) entry which is preliminary data.</text>
</comment>
<protein>
    <submittedName>
        <fullName evidence="2">Uncharacterized protein</fullName>
    </submittedName>
</protein>
<reference evidence="2 3" key="1">
    <citation type="journal article" date="2018" name="Evol. Lett.">
        <title>Horizontal gene cluster transfer increased hallucinogenic mushroom diversity.</title>
        <authorList>
            <person name="Reynolds H.T."/>
            <person name="Vijayakumar V."/>
            <person name="Gluck-Thaler E."/>
            <person name="Korotkin H.B."/>
            <person name="Matheny P.B."/>
            <person name="Slot J.C."/>
        </authorList>
    </citation>
    <scope>NUCLEOTIDE SEQUENCE [LARGE SCALE GENOMIC DNA]</scope>
    <source>
        <strain evidence="2 3">SRW20</strain>
    </source>
</reference>
<name>A0A409Y1M5_9AGAR</name>
<dbReference type="EMBL" id="NHYE01001314">
    <property type="protein sequence ID" value="PPQ96926.1"/>
    <property type="molecule type" value="Genomic_DNA"/>
</dbReference>
<organism evidence="2 3">
    <name type="scientific">Gymnopilus dilepis</name>
    <dbReference type="NCBI Taxonomy" id="231916"/>
    <lineage>
        <taxon>Eukaryota</taxon>
        <taxon>Fungi</taxon>
        <taxon>Dikarya</taxon>
        <taxon>Basidiomycota</taxon>
        <taxon>Agaricomycotina</taxon>
        <taxon>Agaricomycetes</taxon>
        <taxon>Agaricomycetidae</taxon>
        <taxon>Agaricales</taxon>
        <taxon>Agaricineae</taxon>
        <taxon>Hymenogastraceae</taxon>
        <taxon>Gymnopilus</taxon>
    </lineage>
</organism>
<evidence type="ECO:0000256" key="1">
    <source>
        <dbReference type="SAM" id="MobiDB-lite"/>
    </source>
</evidence>
<evidence type="ECO:0000313" key="3">
    <source>
        <dbReference type="Proteomes" id="UP000284706"/>
    </source>
</evidence>
<keyword evidence="3" id="KW-1185">Reference proteome</keyword>
<accession>A0A409Y1M5</accession>
<gene>
    <name evidence="2" type="ORF">CVT26_005912</name>
</gene>